<dbReference type="AlphaFoldDB" id="A9WS31"/>
<gene>
    <name evidence="1" type="ordered locus">RSal33209_2434</name>
</gene>
<keyword evidence="2" id="KW-1185">Reference proteome</keyword>
<protein>
    <submittedName>
        <fullName evidence="1">Uncharacterized protein</fullName>
    </submittedName>
</protein>
<sequence length="78" mass="8553">MTLSVYMPVAWNSITWTALSECFAEGAAAAAPMVPPETATTTAAASHPYRVFFIMRSFLNVRALGCAPFEWKCARSNY</sequence>
<reference evidence="2" key="1">
    <citation type="journal article" date="2008" name="J. Bacteriol.">
        <title>Genome sequence of the fish pathogen Renibacterium salmoninarum suggests reductive evolution away from an environmental Arthrobacter ancestor.</title>
        <authorList>
            <person name="Wiens G.D."/>
            <person name="Rockey D.D."/>
            <person name="Wu Z."/>
            <person name="Chang J."/>
            <person name="Levy R."/>
            <person name="Crane S."/>
            <person name="Chen D.S."/>
            <person name="Capri G.R."/>
            <person name="Burnett J.R."/>
            <person name="Sudheesh P.S."/>
            <person name="Schipma M.J."/>
            <person name="Burd H."/>
            <person name="Bhattacharyya A."/>
            <person name="Rhodes L.D."/>
            <person name="Kaul R."/>
            <person name="Strom M.S."/>
        </authorList>
    </citation>
    <scope>NUCLEOTIDE SEQUENCE [LARGE SCALE GENOMIC DNA]</scope>
    <source>
        <strain evidence="2">ATCC 33209 / DSM 20767 / JCM 11484 / NBRC 15589 / NCIMB 2235</strain>
    </source>
</reference>
<evidence type="ECO:0000313" key="2">
    <source>
        <dbReference type="Proteomes" id="UP000002007"/>
    </source>
</evidence>
<dbReference type="EMBL" id="CP000910">
    <property type="protein sequence ID" value="ABY24160.1"/>
    <property type="molecule type" value="Genomic_DNA"/>
</dbReference>
<name>A9WS31_RENSM</name>
<dbReference type="HOGENOM" id="CLU_2619529_0_0_11"/>
<dbReference type="Proteomes" id="UP000002007">
    <property type="component" value="Chromosome"/>
</dbReference>
<organism evidence="1 2">
    <name type="scientific">Renibacterium salmoninarum (strain ATCC 33209 / DSM 20767 / JCM 11484 / NBRC 15589 / NCIMB 2235)</name>
    <dbReference type="NCBI Taxonomy" id="288705"/>
    <lineage>
        <taxon>Bacteria</taxon>
        <taxon>Bacillati</taxon>
        <taxon>Actinomycetota</taxon>
        <taxon>Actinomycetes</taxon>
        <taxon>Micrococcales</taxon>
        <taxon>Micrococcaceae</taxon>
        <taxon>Renibacterium</taxon>
    </lineage>
</organism>
<dbReference type="KEGG" id="rsa:RSal33209_2434"/>
<evidence type="ECO:0000313" key="1">
    <source>
        <dbReference type="EMBL" id="ABY24160.1"/>
    </source>
</evidence>
<accession>A9WS31</accession>
<proteinExistence type="predicted"/>